<feature type="compositionally biased region" description="Polar residues" evidence="1">
    <location>
        <begin position="94"/>
        <end position="119"/>
    </location>
</feature>
<dbReference type="Proteomes" id="UP001162164">
    <property type="component" value="Unassembled WGS sequence"/>
</dbReference>
<evidence type="ECO:0000313" key="2">
    <source>
        <dbReference type="EMBL" id="KAJ8979096.1"/>
    </source>
</evidence>
<gene>
    <name evidence="2" type="ORF">NQ317_019625</name>
</gene>
<feature type="compositionally biased region" description="Low complexity" evidence="1">
    <location>
        <begin position="67"/>
        <end position="82"/>
    </location>
</feature>
<feature type="compositionally biased region" description="Low complexity" evidence="1">
    <location>
        <begin position="278"/>
        <end position="310"/>
    </location>
</feature>
<feature type="region of interest" description="Disordered" evidence="1">
    <location>
        <begin position="278"/>
        <end position="424"/>
    </location>
</feature>
<feature type="compositionally biased region" description="Low complexity" evidence="1">
    <location>
        <begin position="184"/>
        <end position="206"/>
    </location>
</feature>
<dbReference type="EMBL" id="JAPWTJ010000372">
    <property type="protein sequence ID" value="KAJ8979096.1"/>
    <property type="molecule type" value="Genomic_DNA"/>
</dbReference>
<reference evidence="2" key="1">
    <citation type="journal article" date="2023" name="Insect Mol. Biol.">
        <title>Genome sequencing provides insights into the evolution of gene families encoding plant cell wall-degrading enzymes in longhorned beetles.</title>
        <authorList>
            <person name="Shin N.R."/>
            <person name="Okamura Y."/>
            <person name="Kirsch R."/>
            <person name="Pauchet Y."/>
        </authorList>
    </citation>
    <scope>NUCLEOTIDE SEQUENCE</scope>
    <source>
        <strain evidence="2">MMC_N1</strain>
    </source>
</reference>
<evidence type="ECO:0000256" key="1">
    <source>
        <dbReference type="SAM" id="MobiDB-lite"/>
    </source>
</evidence>
<feature type="region of interest" description="Disordered" evidence="1">
    <location>
        <begin position="31"/>
        <end position="266"/>
    </location>
</feature>
<feature type="compositionally biased region" description="Low complexity" evidence="1">
    <location>
        <begin position="144"/>
        <end position="174"/>
    </location>
</feature>
<protein>
    <submittedName>
        <fullName evidence="2">Uncharacterized protein</fullName>
    </submittedName>
</protein>
<name>A0ABQ9JLN0_9CUCU</name>
<comment type="caution">
    <text evidence="2">The sequence shown here is derived from an EMBL/GenBank/DDBJ whole genome shotgun (WGS) entry which is preliminary data.</text>
</comment>
<feature type="compositionally biased region" description="Basic and acidic residues" evidence="1">
    <location>
        <begin position="403"/>
        <end position="417"/>
    </location>
</feature>
<sequence length="664" mass="72583">MWSSRTRVAQLRAEDSTKINCSSIHVARCFHSPATGPHSSSLDPPTAPEPYRQKDKAFAIIGEVDQSRPSSRSPSPTGRVSPFPFGERIYHGDSSPTRDTLNNKHSQSLTNLNSKNSSQRPPPSPRKNVNRTLAFQKLSPIAGSSPEPSQSMSSPSRIPKSRSTPPTRRNSPTRHVGNKPPPARNTSRAVSRSNSTSRSQSRSQSTTRDEIPLSPTRASNKYKNSEDSDITRNVANKPSLSRRESVNKIRTNSKLPRAEIHNSNNSINKINTVTINTTTTTTTHTTPTTTTTTGNNSDSSSSINSKHNNIGAKINTSNKPSYNTEAKTVNGHVEESGNKGSPQKESNSPPRSPQKENKNSHSHSIGHSAVNGKSNNNESRSSSPIKKPAKENDAVIDSQASHGIKEVKNGNKEDYSRRAGSPVKFAGMAPSTTAVIDQRRYRQWSMEGFLSATSVSNAMNRMNDTVLNTKTLMNDHSFSRMSASTNPITSIANNTTRVTNPALDTKNATTALPKVDPIPSRSDNKVTPMDVTVTGYNRNGRDNNYANHITHGGVVSAKALEMEVQKNMGKLITPEHIKNNSMEKSINERIREARTMVASDVKPIRITVREKPSDAEVQSGNVRLPVSVSNGVNERPGRTLYDCSILQGVNVQSLRRAVDEFECF</sequence>
<keyword evidence="3" id="KW-1185">Reference proteome</keyword>
<evidence type="ECO:0000313" key="3">
    <source>
        <dbReference type="Proteomes" id="UP001162164"/>
    </source>
</evidence>
<accession>A0ABQ9JLN0</accession>
<feature type="compositionally biased region" description="Polar residues" evidence="1">
    <location>
        <begin position="314"/>
        <end position="327"/>
    </location>
</feature>
<feature type="compositionally biased region" description="Polar residues" evidence="1">
    <location>
        <begin position="338"/>
        <end position="349"/>
    </location>
</feature>
<proteinExistence type="predicted"/>
<organism evidence="2 3">
    <name type="scientific">Molorchus minor</name>
    <dbReference type="NCBI Taxonomy" id="1323400"/>
    <lineage>
        <taxon>Eukaryota</taxon>
        <taxon>Metazoa</taxon>
        <taxon>Ecdysozoa</taxon>
        <taxon>Arthropoda</taxon>
        <taxon>Hexapoda</taxon>
        <taxon>Insecta</taxon>
        <taxon>Pterygota</taxon>
        <taxon>Neoptera</taxon>
        <taxon>Endopterygota</taxon>
        <taxon>Coleoptera</taxon>
        <taxon>Polyphaga</taxon>
        <taxon>Cucujiformia</taxon>
        <taxon>Chrysomeloidea</taxon>
        <taxon>Cerambycidae</taxon>
        <taxon>Lamiinae</taxon>
        <taxon>Monochamini</taxon>
        <taxon>Molorchus</taxon>
    </lineage>
</organism>
<feature type="compositionally biased region" description="Polar residues" evidence="1">
    <location>
        <begin position="371"/>
        <end position="384"/>
    </location>
</feature>